<dbReference type="Gene3D" id="3.40.1440.10">
    <property type="entry name" value="GIY-YIG endonuclease"/>
    <property type="match status" value="1"/>
</dbReference>
<organism evidence="2 3">
    <name type="scientific">Prosthecobacter debontii</name>
    <dbReference type="NCBI Taxonomy" id="48467"/>
    <lineage>
        <taxon>Bacteria</taxon>
        <taxon>Pseudomonadati</taxon>
        <taxon>Verrucomicrobiota</taxon>
        <taxon>Verrucomicrobiia</taxon>
        <taxon>Verrucomicrobiales</taxon>
        <taxon>Verrucomicrobiaceae</taxon>
        <taxon>Prosthecobacter</taxon>
    </lineage>
</organism>
<dbReference type="Proteomes" id="UP000190774">
    <property type="component" value="Unassembled WGS sequence"/>
</dbReference>
<dbReference type="InterPro" id="IPR000305">
    <property type="entry name" value="GIY-YIG_endonuc"/>
</dbReference>
<gene>
    <name evidence="2" type="ORF">SAMN02745166_03964</name>
</gene>
<dbReference type="PROSITE" id="PS50164">
    <property type="entry name" value="GIY_YIG"/>
    <property type="match status" value="1"/>
</dbReference>
<protein>
    <submittedName>
        <fullName evidence="2">GIY-YIG catalytic domain-containing protein</fullName>
    </submittedName>
</protein>
<dbReference type="EMBL" id="FUYE01000016">
    <property type="protein sequence ID" value="SKB04086.1"/>
    <property type="molecule type" value="Genomic_DNA"/>
</dbReference>
<dbReference type="InterPro" id="IPR035901">
    <property type="entry name" value="GIY-YIG_endonuc_sf"/>
</dbReference>
<reference evidence="3" key="1">
    <citation type="submission" date="2017-02" db="EMBL/GenBank/DDBJ databases">
        <authorList>
            <person name="Varghese N."/>
            <person name="Submissions S."/>
        </authorList>
    </citation>
    <scope>NUCLEOTIDE SEQUENCE [LARGE SCALE GENOMIC DNA]</scope>
    <source>
        <strain evidence="3">ATCC 700200</strain>
    </source>
</reference>
<evidence type="ECO:0000259" key="1">
    <source>
        <dbReference type="PROSITE" id="PS50164"/>
    </source>
</evidence>
<accession>A0A1T4YQT0</accession>
<proteinExistence type="predicted"/>
<keyword evidence="3" id="KW-1185">Reference proteome</keyword>
<evidence type="ECO:0000313" key="3">
    <source>
        <dbReference type="Proteomes" id="UP000190774"/>
    </source>
</evidence>
<dbReference type="SUPFAM" id="SSF82771">
    <property type="entry name" value="GIY-YIG endonuclease"/>
    <property type="match status" value="1"/>
</dbReference>
<sequence>MNEVSFCFHPFRGGEAVTEYVHSFRRPDLPPIQAGAPLDLYPSRPESALFPRQLTWDDPWPYGDRAGVYLVYDEALNLLYIGKASMNRRLGQRLYEYFGGGEVCHPRLDWLRPARYIINVAMPAELPFEAPALEEFLIRRLQPKLNGVGL</sequence>
<dbReference type="Pfam" id="PF01541">
    <property type="entry name" value="GIY-YIG"/>
    <property type="match status" value="1"/>
</dbReference>
<name>A0A1T4YQT0_9BACT</name>
<feature type="domain" description="GIY-YIG" evidence="1">
    <location>
        <begin position="64"/>
        <end position="147"/>
    </location>
</feature>
<evidence type="ECO:0000313" key="2">
    <source>
        <dbReference type="EMBL" id="SKB04086.1"/>
    </source>
</evidence>
<dbReference type="AlphaFoldDB" id="A0A1T4YQT0"/>
<dbReference type="STRING" id="48467.SAMN02745166_03964"/>